<name>A0A225DV82_9BACT</name>
<feature type="transmembrane region" description="Helical" evidence="8">
    <location>
        <begin position="23"/>
        <end position="46"/>
    </location>
</feature>
<evidence type="ECO:0000313" key="10">
    <source>
        <dbReference type="Proteomes" id="UP000214646"/>
    </source>
</evidence>
<dbReference type="Proteomes" id="UP000214646">
    <property type="component" value="Unassembled WGS sequence"/>
</dbReference>
<evidence type="ECO:0000256" key="7">
    <source>
        <dbReference type="ARBA" id="ARBA00024033"/>
    </source>
</evidence>
<keyword evidence="3" id="KW-0808">Transferase</keyword>
<dbReference type="Pfam" id="PF09594">
    <property type="entry name" value="GT87"/>
    <property type="match status" value="1"/>
</dbReference>
<accession>A0A225DV82</accession>
<evidence type="ECO:0000256" key="6">
    <source>
        <dbReference type="ARBA" id="ARBA00023136"/>
    </source>
</evidence>
<keyword evidence="4 8" id="KW-0812">Transmembrane</keyword>
<reference evidence="10" key="1">
    <citation type="submission" date="2017-06" db="EMBL/GenBank/DDBJ databases">
        <title>Genome analysis of Fimbriiglobus ruber SP5, the first member of the order Planctomycetales with confirmed chitinolytic capability.</title>
        <authorList>
            <person name="Ravin N.V."/>
            <person name="Rakitin A.L."/>
            <person name="Ivanova A.A."/>
            <person name="Beletsky A.V."/>
            <person name="Kulichevskaya I.S."/>
            <person name="Mardanov A.V."/>
            <person name="Dedysh S.N."/>
        </authorList>
    </citation>
    <scope>NUCLEOTIDE SEQUENCE [LARGE SCALE GENOMIC DNA]</scope>
    <source>
        <strain evidence="10">SP5</strain>
    </source>
</reference>
<evidence type="ECO:0000256" key="3">
    <source>
        <dbReference type="ARBA" id="ARBA00022679"/>
    </source>
</evidence>
<feature type="transmembrane region" description="Helical" evidence="8">
    <location>
        <begin position="261"/>
        <end position="277"/>
    </location>
</feature>
<evidence type="ECO:0008006" key="11">
    <source>
        <dbReference type="Google" id="ProtNLM"/>
    </source>
</evidence>
<comment type="caution">
    <text evidence="9">The sequence shown here is derived from an EMBL/GenBank/DDBJ whole genome shotgun (WGS) entry which is preliminary data.</text>
</comment>
<comment type="subcellular location">
    <subcellularLocation>
        <location evidence="1">Cell membrane</location>
        <topology evidence="1">Multi-pass membrane protein</topology>
    </subcellularLocation>
</comment>
<evidence type="ECO:0000256" key="1">
    <source>
        <dbReference type="ARBA" id="ARBA00004651"/>
    </source>
</evidence>
<evidence type="ECO:0000313" key="9">
    <source>
        <dbReference type="EMBL" id="OWK40255.1"/>
    </source>
</evidence>
<feature type="transmembrane region" description="Helical" evidence="8">
    <location>
        <begin position="289"/>
        <end position="307"/>
    </location>
</feature>
<feature type="transmembrane region" description="Helical" evidence="8">
    <location>
        <begin position="112"/>
        <end position="136"/>
    </location>
</feature>
<dbReference type="AlphaFoldDB" id="A0A225DV82"/>
<proteinExistence type="inferred from homology"/>
<feature type="transmembrane region" description="Helical" evidence="8">
    <location>
        <begin position="148"/>
        <end position="166"/>
    </location>
</feature>
<dbReference type="GO" id="GO:0005886">
    <property type="term" value="C:plasma membrane"/>
    <property type="evidence" value="ECO:0007669"/>
    <property type="project" value="UniProtKB-SubCell"/>
</dbReference>
<evidence type="ECO:0000256" key="4">
    <source>
        <dbReference type="ARBA" id="ARBA00022692"/>
    </source>
</evidence>
<keyword evidence="5 8" id="KW-1133">Transmembrane helix</keyword>
<feature type="transmembrane region" description="Helical" evidence="8">
    <location>
        <begin position="210"/>
        <end position="230"/>
    </location>
</feature>
<gene>
    <name evidence="9" type="ORF">FRUB_05174</name>
</gene>
<feature type="transmembrane region" description="Helical" evidence="8">
    <location>
        <begin position="313"/>
        <end position="331"/>
    </location>
</feature>
<feature type="transmembrane region" description="Helical" evidence="8">
    <location>
        <begin position="70"/>
        <end position="100"/>
    </location>
</feature>
<keyword evidence="10" id="KW-1185">Reference proteome</keyword>
<sequence length="339" mass="35752">MLEIQNAAGMSNDVPVMMWHPPWTLLVVLPFGLLSLSTGCLIWTYIQMGSVFGAVDLTWRALGGTPDRRWIAWGLAIAFSPTIFAIATGQVTGMCLLGVAGFMAATRANRPMLAGAAAALTAIKPHLLALFGLALVLDTVRTSAARKVILTGAAVLGAALLVVIAFDPAILSQYSAAVTDRDGTNPYKVTDILSPTAGSYLRANLAPGSFAVALVPLMVGSCVVVGAWWARRKTWDSARAAPWLAGGSFLAAPYGAWIYDLVLMLPVILAAAVPLFARGARPRARLLAAAWYVGVSAGIIALTSRTTTHDQIVMWWVAPTVFVGSALTLWANRPARAVA</sequence>
<evidence type="ECO:0000256" key="2">
    <source>
        <dbReference type="ARBA" id="ARBA00022475"/>
    </source>
</evidence>
<dbReference type="GO" id="GO:0016758">
    <property type="term" value="F:hexosyltransferase activity"/>
    <property type="evidence" value="ECO:0007669"/>
    <property type="project" value="InterPro"/>
</dbReference>
<protein>
    <recommendedName>
        <fullName evidence="11">DUF2029 domain-containing protein</fullName>
    </recommendedName>
</protein>
<organism evidence="9 10">
    <name type="scientific">Fimbriiglobus ruber</name>
    <dbReference type="NCBI Taxonomy" id="1908690"/>
    <lineage>
        <taxon>Bacteria</taxon>
        <taxon>Pseudomonadati</taxon>
        <taxon>Planctomycetota</taxon>
        <taxon>Planctomycetia</taxon>
        <taxon>Gemmatales</taxon>
        <taxon>Gemmataceae</taxon>
        <taxon>Fimbriiglobus</taxon>
    </lineage>
</organism>
<keyword evidence="6 8" id="KW-0472">Membrane</keyword>
<dbReference type="EMBL" id="NIDE01000008">
    <property type="protein sequence ID" value="OWK40255.1"/>
    <property type="molecule type" value="Genomic_DNA"/>
</dbReference>
<evidence type="ECO:0000256" key="8">
    <source>
        <dbReference type="SAM" id="Phobius"/>
    </source>
</evidence>
<evidence type="ECO:0000256" key="5">
    <source>
        <dbReference type="ARBA" id="ARBA00022989"/>
    </source>
</evidence>
<comment type="similarity">
    <text evidence="7">Belongs to the glycosyltransferase 87 family.</text>
</comment>
<keyword evidence="2" id="KW-1003">Cell membrane</keyword>
<dbReference type="InterPro" id="IPR018584">
    <property type="entry name" value="GT87"/>
</dbReference>